<evidence type="ECO:0000256" key="1">
    <source>
        <dbReference type="ARBA" id="ARBA00010954"/>
    </source>
</evidence>
<dbReference type="InterPro" id="IPR008862">
    <property type="entry name" value="Tcp11"/>
</dbReference>
<evidence type="ECO:0000313" key="3">
    <source>
        <dbReference type="Proteomes" id="UP001050691"/>
    </source>
</evidence>
<name>A0AAV4ZX57_9AGAM</name>
<dbReference type="AlphaFoldDB" id="A0AAV4ZX57"/>
<sequence>MNNRDLLNAIQKRLDSLLQTLPNHTTIPIALEHVDVLRKDFNKDICIALADKLVSLQAERAWNETGDDQRLLDELRLVSRAPNDGVNDFDIRIYMPTRKIPQIRHPDFPMELLDRINETYLLHTVAMDPSEVLPPGKSVLSVLSSRTRLNTSEPDSSKSLKQQVSDIMFKAFWDEALESLESSIAAVQLARLRLLYQDLHKAVETLLPPTIPIMYTLFYPLSPTSSPLRSASVHLKELLSVLWERCAPIRDEEFDRLINRLNVSNEELPRACVEVVRGILHMSDLMKNDMADFIIGTWTEQDALSWLRQQAIDRERTSILKMFTLSKVKELYQIWLSETDPEGSLVRRLIQALGSNQPVSPFPPSMNLLPPPLMYFAFDFFRIQNLLQALVISAALRSLAHRHLKENTNDWLGRIWALLESGIKHDFQSIPDDTIETRLINLEDEVVNVSGVKDDEEQSLREAVRRTLRVDDPVFKLLKKRLLDGIENRLSIQPSPSRVLDLLRSGKTNLLSLKEPEIVEEELVVKGFEEPILMSNIREVILSLRRNLDWFNETWKGTLIS</sequence>
<reference evidence="2" key="1">
    <citation type="submission" date="2021-10" db="EMBL/GenBank/DDBJ databases">
        <title>De novo Genome Assembly of Clathrus columnatus (Basidiomycota, Fungi) Using Illumina and Nanopore Sequence Data.</title>
        <authorList>
            <person name="Ogiso-Tanaka E."/>
            <person name="Itagaki H."/>
            <person name="Hosoya T."/>
            <person name="Hosaka K."/>
        </authorList>
    </citation>
    <scope>NUCLEOTIDE SEQUENCE</scope>
    <source>
        <strain evidence="2">MO-923</strain>
    </source>
</reference>
<gene>
    <name evidence="2" type="ORF">Clacol_000765</name>
</gene>
<dbReference type="Proteomes" id="UP001050691">
    <property type="component" value="Unassembled WGS sequence"/>
</dbReference>
<proteinExistence type="inferred from homology"/>
<keyword evidence="3" id="KW-1185">Reference proteome</keyword>
<protein>
    <submittedName>
        <fullName evidence="2">Uncharacterized protein</fullName>
    </submittedName>
</protein>
<accession>A0AAV4ZX57</accession>
<organism evidence="2 3">
    <name type="scientific">Clathrus columnatus</name>
    <dbReference type="NCBI Taxonomy" id="1419009"/>
    <lineage>
        <taxon>Eukaryota</taxon>
        <taxon>Fungi</taxon>
        <taxon>Dikarya</taxon>
        <taxon>Basidiomycota</taxon>
        <taxon>Agaricomycotina</taxon>
        <taxon>Agaricomycetes</taxon>
        <taxon>Phallomycetidae</taxon>
        <taxon>Phallales</taxon>
        <taxon>Clathraceae</taxon>
        <taxon>Clathrus</taxon>
    </lineage>
</organism>
<dbReference type="EMBL" id="BPWL01000001">
    <property type="protein sequence ID" value="GJJ06572.1"/>
    <property type="molecule type" value="Genomic_DNA"/>
</dbReference>
<evidence type="ECO:0000313" key="2">
    <source>
        <dbReference type="EMBL" id="GJJ06572.1"/>
    </source>
</evidence>
<dbReference type="Pfam" id="PF05794">
    <property type="entry name" value="Tcp11"/>
    <property type="match status" value="1"/>
</dbReference>
<comment type="caution">
    <text evidence="2">The sequence shown here is derived from an EMBL/GenBank/DDBJ whole genome shotgun (WGS) entry which is preliminary data.</text>
</comment>
<comment type="similarity">
    <text evidence="1">Belongs to the TCP11 family.</text>
</comment>